<dbReference type="Proteomes" id="UP000470470">
    <property type="component" value="Unassembled WGS sequence"/>
</dbReference>
<dbReference type="Gene3D" id="3.10.450.50">
    <property type="match status" value="1"/>
</dbReference>
<name>A0A7K3WFY3_9ACTN</name>
<dbReference type="InterPro" id="IPR032710">
    <property type="entry name" value="NTF2-like_dom_sf"/>
</dbReference>
<keyword evidence="4" id="KW-1185">Reference proteome</keyword>
<dbReference type="Pfam" id="PF13577">
    <property type="entry name" value="SnoaL_4"/>
    <property type="match status" value="1"/>
</dbReference>
<comment type="caution">
    <text evidence="3">The sequence shown here is derived from an EMBL/GenBank/DDBJ whole genome shotgun (WGS) entry which is preliminary data.</text>
</comment>
<accession>A0A7K3WFY3</accession>
<protein>
    <submittedName>
        <fullName evidence="3">Nuclear transport factor 2 family protein</fullName>
    </submittedName>
</protein>
<evidence type="ECO:0000313" key="4">
    <source>
        <dbReference type="Proteomes" id="UP000470470"/>
    </source>
</evidence>
<evidence type="ECO:0000313" key="3">
    <source>
        <dbReference type="EMBL" id="NEL55398.1"/>
    </source>
</evidence>
<feature type="domain" description="SnoaL-like" evidence="2">
    <location>
        <begin position="8"/>
        <end position="132"/>
    </location>
</feature>
<dbReference type="InterPro" id="IPR037401">
    <property type="entry name" value="SnoaL-like"/>
</dbReference>
<gene>
    <name evidence="3" type="ORF">G1H19_15525</name>
</gene>
<reference evidence="3 4" key="1">
    <citation type="submission" date="2020-02" db="EMBL/GenBank/DDBJ databases">
        <title>The whole genome sequence of CPCC 205119.</title>
        <authorList>
            <person name="Jiang Z."/>
        </authorList>
    </citation>
    <scope>NUCLEOTIDE SEQUENCE [LARGE SCALE GENOMIC DNA]</scope>
    <source>
        <strain evidence="3 4">CPCC 205119</strain>
    </source>
</reference>
<evidence type="ECO:0000256" key="1">
    <source>
        <dbReference type="SAM" id="MobiDB-lite"/>
    </source>
</evidence>
<organism evidence="3 4">
    <name type="scientific">Goekera deserti</name>
    <dbReference type="NCBI Taxonomy" id="2497753"/>
    <lineage>
        <taxon>Bacteria</taxon>
        <taxon>Bacillati</taxon>
        <taxon>Actinomycetota</taxon>
        <taxon>Actinomycetes</taxon>
        <taxon>Geodermatophilales</taxon>
        <taxon>Geodermatophilaceae</taxon>
        <taxon>Goekera</taxon>
    </lineage>
</organism>
<proteinExistence type="predicted"/>
<dbReference type="RefSeq" id="WP_152727343.1">
    <property type="nucleotide sequence ID" value="NZ_JAABOZ010000001.1"/>
</dbReference>
<evidence type="ECO:0000259" key="2">
    <source>
        <dbReference type="Pfam" id="PF13577"/>
    </source>
</evidence>
<feature type="region of interest" description="Disordered" evidence="1">
    <location>
        <begin position="157"/>
        <end position="194"/>
    </location>
</feature>
<sequence>MSRDDDVQELIDRARISDAVQAYCDHCDSADVEAALALFTDDGAVDLGGGAVHRGQLELRDLFEDRFTLYSAISFHCSDVRLVRYDGRTASTTTHLIGFHEAADVDRVLHIWGTFEDQLVKDGRRWLFRHRHLRVAGINHTTACEVPRRFDQIAHRRAHPAAAGTPVRGIRDDLGGGASRVTRLRADRSPVTTG</sequence>
<dbReference type="SUPFAM" id="SSF54427">
    <property type="entry name" value="NTF2-like"/>
    <property type="match status" value="1"/>
</dbReference>
<dbReference type="AlphaFoldDB" id="A0A7K3WFY3"/>
<dbReference type="EMBL" id="JAAGWK010000022">
    <property type="protein sequence ID" value="NEL55398.1"/>
    <property type="molecule type" value="Genomic_DNA"/>
</dbReference>